<dbReference type="SMART" id="SM01018">
    <property type="entry name" value="B12-binding_2"/>
    <property type="match status" value="1"/>
</dbReference>
<dbReference type="PROSITE" id="PS51337">
    <property type="entry name" value="B12_BINDING_NTER"/>
    <property type="match status" value="1"/>
</dbReference>
<dbReference type="eggNOG" id="COG5012">
    <property type="taxonomic scope" value="Bacteria"/>
</dbReference>
<feature type="domain" description="B12-binding" evidence="4">
    <location>
        <begin position="87"/>
        <end position="208"/>
    </location>
</feature>
<evidence type="ECO:0000256" key="1">
    <source>
        <dbReference type="ARBA" id="ARBA00010854"/>
    </source>
</evidence>
<dbReference type="Pfam" id="PF02607">
    <property type="entry name" value="B12-binding_2"/>
    <property type="match status" value="1"/>
</dbReference>
<dbReference type="AlphaFoldDB" id="A8ZX61"/>
<dbReference type="InterPro" id="IPR036724">
    <property type="entry name" value="Cobalamin-bd_sf"/>
</dbReference>
<evidence type="ECO:0000313" key="6">
    <source>
        <dbReference type="EMBL" id="ABW66917.1"/>
    </source>
</evidence>
<dbReference type="Gene3D" id="3.40.50.280">
    <property type="entry name" value="Cobalamin-binding domain"/>
    <property type="match status" value="1"/>
</dbReference>
<dbReference type="InterPro" id="IPR050554">
    <property type="entry name" value="Met_Synthase/Corrinoid"/>
</dbReference>
<feature type="domain" description="B12-binding N-terminal" evidence="5">
    <location>
        <begin position="1"/>
        <end position="87"/>
    </location>
</feature>
<name>A8ZX61_DESOH</name>
<dbReference type="InterPro" id="IPR003759">
    <property type="entry name" value="Cbl-bd_cap"/>
</dbReference>
<dbReference type="OrthoDB" id="9803687at2"/>
<dbReference type="Pfam" id="PF02310">
    <property type="entry name" value="B12-binding"/>
    <property type="match status" value="1"/>
</dbReference>
<dbReference type="HOGENOM" id="CLU_082102_2_0_7"/>
<keyword evidence="3" id="KW-0170">Cobalt</keyword>
<evidence type="ECO:0000313" key="7">
    <source>
        <dbReference type="Proteomes" id="UP000008561"/>
    </source>
</evidence>
<dbReference type="InterPro" id="IPR006158">
    <property type="entry name" value="Cobalamin-bd"/>
</dbReference>
<accession>A8ZX61</accession>
<sequence length="208" mass="21358">MTQFANMTEAILAGDPDRVKQLAEEGISRGDDAGAVMAAMIGAMDIVGEKMEAEDMFIPEVLMSAKAMSAGTELLKPHLAEGGDGNKGTLVIGSVHGDLHDIGKNLVKMLMEGSGFSVVDLGTNVAPDAFLAAVKEHSASLVGMSALLTTTMPVMKEVVDALKNAGLRDQVKVLVGGAPVTDAYAEQIGADAYGADAGSAVRIAKSLV</sequence>
<keyword evidence="2" id="KW-0479">Metal-binding</keyword>
<comment type="similarity">
    <text evidence="1">Belongs to the methylamine corrinoid protein family.</text>
</comment>
<evidence type="ECO:0000259" key="4">
    <source>
        <dbReference type="PROSITE" id="PS51332"/>
    </source>
</evidence>
<dbReference type="PROSITE" id="PS51332">
    <property type="entry name" value="B12_BINDING"/>
    <property type="match status" value="1"/>
</dbReference>
<dbReference type="GO" id="GO:0050667">
    <property type="term" value="P:homocysteine metabolic process"/>
    <property type="evidence" value="ECO:0007669"/>
    <property type="project" value="TreeGrafter"/>
</dbReference>
<dbReference type="GO" id="GO:0046872">
    <property type="term" value="F:metal ion binding"/>
    <property type="evidence" value="ECO:0007669"/>
    <property type="project" value="UniProtKB-KW"/>
</dbReference>
<evidence type="ECO:0000256" key="3">
    <source>
        <dbReference type="ARBA" id="ARBA00023285"/>
    </source>
</evidence>
<gene>
    <name evidence="6" type="ordered locus">Dole_1110</name>
</gene>
<dbReference type="PANTHER" id="PTHR45833">
    <property type="entry name" value="METHIONINE SYNTHASE"/>
    <property type="match status" value="1"/>
</dbReference>
<organism evidence="6 7">
    <name type="scientific">Desulfosudis oleivorans (strain DSM 6200 / JCM 39069 / Hxd3)</name>
    <name type="common">Desulfococcus oleovorans</name>
    <dbReference type="NCBI Taxonomy" id="96561"/>
    <lineage>
        <taxon>Bacteria</taxon>
        <taxon>Pseudomonadati</taxon>
        <taxon>Thermodesulfobacteriota</taxon>
        <taxon>Desulfobacteria</taxon>
        <taxon>Desulfobacterales</taxon>
        <taxon>Desulfosudaceae</taxon>
        <taxon>Desulfosudis</taxon>
    </lineage>
</organism>
<dbReference type="GO" id="GO:0031419">
    <property type="term" value="F:cobalamin binding"/>
    <property type="evidence" value="ECO:0007669"/>
    <property type="project" value="InterPro"/>
</dbReference>
<protein>
    <submittedName>
        <fullName evidence="6">Cobalamin B12-binding domain protein</fullName>
    </submittedName>
</protein>
<dbReference type="SUPFAM" id="SSF47644">
    <property type="entry name" value="Methionine synthase domain"/>
    <property type="match status" value="1"/>
</dbReference>
<evidence type="ECO:0000259" key="5">
    <source>
        <dbReference type="PROSITE" id="PS51337"/>
    </source>
</evidence>
<keyword evidence="7" id="KW-1185">Reference proteome</keyword>
<reference evidence="6 7" key="1">
    <citation type="submission" date="2007-10" db="EMBL/GenBank/DDBJ databases">
        <title>Complete sequence of Desulfococcus oleovorans Hxd3.</title>
        <authorList>
            <consortium name="US DOE Joint Genome Institute"/>
            <person name="Copeland A."/>
            <person name="Lucas S."/>
            <person name="Lapidus A."/>
            <person name="Barry K."/>
            <person name="Glavina del Rio T."/>
            <person name="Dalin E."/>
            <person name="Tice H."/>
            <person name="Pitluck S."/>
            <person name="Kiss H."/>
            <person name="Brettin T."/>
            <person name="Bruce D."/>
            <person name="Detter J.C."/>
            <person name="Han C."/>
            <person name="Schmutz J."/>
            <person name="Larimer F."/>
            <person name="Land M."/>
            <person name="Hauser L."/>
            <person name="Kyrpides N."/>
            <person name="Kim E."/>
            <person name="Wawrik B."/>
            <person name="Richardson P."/>
        </authorList>
    </citation>
    <scope>NUCLEOTIDE SEQUENCE [LARGE SCALE GENOMIC DNA]</scope>
    <source>
        <strain evidence="7">DSM 6200 / JCM 39069 / Hxd3</strain>
    </source>
</reference>
<dbReference type="GO" id="GO:0046653">
    <property type="term" value="P:tetrahydrofolate metabolic process"/>
    <property type="evidence" value="ECO:0007669"/>
    <property type="project" value="TreeGrafter"/>
</dbReference>
<dbReference type="Proteomes" id="UP000008561">
    <property type="component" value="Chromosome"/>
</dbReference>
<dbReference type="Gene3D" id="1.10.1240.10">
    <property type="entry name" value="Methionine synthase domain"/>
    <property type="match status" value="1"/>
</dbReference>
<dbReference type="GO" id="GO:0008705">
    <property type="term" value="F:methionine synthase activity"/>
    <property type="evidence" value="ECO:0007669"/>
    <property type="project" value="TreeGrafter"/>
</dbReference>
<dbReference type="InterPro" id="IPR036594">
    <property type="entry name" value="Meth_synthase_dom"/>
</dbReference>
<dbReference type="GO" id="GO:0005829">
    <property type="term" value="C:cytosol"/>
    <property type="evidence" value="ECO:0007669"/>
    <property type="project" value="TreeGrafter"/>
</dbReference>
<dbReference type="PANTHER" id="PTHR45833:SF1">
    <property type="entry name" value="METHIONINE SYNTHASE"/>
    <property type="match status" value="1"/>
</dbReference>
<dbReference type="CDD" id="cd02070">
    <property type="entry name" value="corrinoid_protein_B12-BD"/>
    <property type="match status" value="1"/>
</dbReference>
<dbReference type="SUPFAM" id="SSF52242">
    <property type="entry name" value="Cobalamin (vitamin B12)-binding domain"/>
    <property type="match status" value="1"/>
</dbReference>
<dbReference type="KEGG" id="dol:Dole_1110"/>
<evidence type="ECO:0000256" key="2">
    <source>
        <dbReference type="ARBA" id="ARBA00022723"/>
    </source>
</evidence>
<proteinExistence type="inferred from homology"/>
<dbReference type="EMBL" id="CP000859">
    <property type="protein sequence ID" value="ABW66917.1"/>
    <property type="molecule type" value="Genomic_DNA"/>
</dbReference>
<dbReference type="FunFam" id="3.40.50.280:FF:000003">
    <property type="entry name" value="Dimethylamine methyltransferase corrinoid protein"/>
    <property type="match status" value="1"/>
</dbReference>
<dbReference type="RefSeq" id="WP_012174535.1">
    <property type="nucleotide sequence ID" value="NC_009943.1"/>
</dbReference>
<dbReference type="STRING" id="96561.Dole_1110"/>